<name>A0A2W7C0L1_9HYPH</name>
<dbReference type="PROSITE" id="PS50928">
    <property type="entry name" value="ABC_TM1"/>
    <property type="match status" value="1"/>
</dbReference>
<dbReference type="AlphaFoldDB" id="A0A2W7C0L1"/>
<keyword evidence="4 7" id="KW-0812">Transmembrane</keyword>
<organism evidence="9 10">
    <name type="scientific">Mesorhizobium kowhaii</name>
    <dbReference type="NCBI Taxonomy" id="1300272"/>
    <lineage>
        <taxon>Bacteria</taxon>
        <taxon>Pseudomonadati</taxon>
        <taxon>Pseudomonadota</taxon>
        <taxon>Alphaproteobacteria</taxon>
        <taxon>Hyphomicrobiales</taxon>
        <taxon>Phyllobacteriaceae</taxon>
        <taxon>Mesorhizobium</taxon>
    </lineage>
</organism>
<feature type="transmembrane region" description="Helical" evidence="7">
    <location>
        <begin position="107"/>
        <end position="127"/>
    </location>
</feature>
<feature type="domain" description="ABC transmembrane type-1" evidence="8">
    <location>
        <begin position="73"/>
        <end position="285"/>
    </location>
</feature>
<feature type="transmembrane region" description="Helical" evidence="7">
    <location>
        <begin position="267"/>
        <end position="286"/>
    </location>
</feature>
<dbReference type="GO" id="GO:0005886">
    <property type="term" value="C:plasma membrane"/>
    <property type="evidence" value="ECO:0007669"/>
    <property type="project" value="UniProtKB-SubCell"/>
</dbReference>
<reference evidence="10" key="1">
    <citation type="submission" date="2017-03" db="EMBL/GenBank/DDBJ databases">
        <authorList>
            <person name="Safronova V.I."/>
            <person name="Sazanova A.L."/>
            <person name="Chirak E.R."/>
        </authorList>
    </citation>
    <scope>NUCLEOTIDE SEQUENCE [LARGE SCALE GENOMIC DNA]</scope>
    <source>
        <strain evidence="10">Ach-343</strain>
    </source>
</reference>
<dbReference type="InterPro" id="IPR035906">
    <property type="entry name" value="MetI-like_sf"/>
</dbReference>
<dbReference type="SUPFAM" id="SSF161098">
    <property type="entry name" value="MetI-like"/>
    <property type="match status" value="1"/>
</dbReference>
<evidence type="ECO:0000256" key="4">
    <source>
        <dbReference type="ARBA" id="ARBA00022692"/>
    </source>
</evidence>
<keyword evidence="3" id="KW-1003">Cell membrane</keyword>
<comment type="caution">
    <text evidence="9">The sequence shown here is derived from an EMBL/GenBank/DDBJ whole genome shotgun (WGS) entry which is preliminary data.</text>
</comment>
<feature type="transmembrane region" description="Helical" evidence="7">
    <location>
        <begin position="207"/>
        <end position="230"/>
    </location>
</feature>
<evidence type="ECO:0000256" key="5">
    <source>
        <dbReference type="ARBA" id="ARBA00022989"/>
    </source>
</evidence>
<evidence type="ECO:0000256" key="2">
    <source>
        <dbReference type="ARBA" id="ARBA00022448"/>
    </source>
</evidence>
<dbReference type="Proteomes" id="UP000248616">
    <property type="component" value="Unassembled WGS sequence"/>
</dbReference>
<feature type="transmembrane region" description="Helical" evidence="7">
    <location>
        <begin position="169"/>
        <end position="186"/>
    </location>
</feature>
<evidence type="ECO:0000313" key="9">
    <source>
        <dbReference type="EMBL" id="PZV36582.1"/>
    </source>
</evidence>
<comment type="similarity">
    <text evidence="7">Belongs to the binding-protein-dependent transport system permease family.</text>
</comment>
<dbReference type="InterPro" id="IPR000515">
    <property type="entry name" value="MetI-like"/>
</dbReference>
<evidence type="ECO:0000256" key="3">
    <source>
        <dbReference type="ARBA" id="ARBA00022475"/>
    </source>
</evidence>
<evidence type="ECO:0000259" key="8">
    <source>
        <dbReference type="PROSITE" id="PS50928"/>
    </source>
</evidence>
<evidence type="ECO:0000256" key="6">
    <source>
        <dbReference type="ARBA" id="ARBA00023136"/>
    </source>
</evidence>
<sequence>MAPNRRPPNPGQSSMHRLYLVPTLIINFVIVLVPALLTVVLAFCNWDGISTPTFSGLDNFRALFADGVFWSALTNNIIWTCIFLVVPIAMGLLAASMLLLVRRGSNFFQVVYFLPVVIATVITARVWQGMIYSPVTGLFGLLSRMGLPLANPLAQPSTALFGVATVDLWHWWGFLCVIFFAALRQVPQEHIEAARIEGANYGQMMRYVLLPAIRPTIMLMMIMTVIWSFLAFDFVYILTQGGPAFSSEVLSTLAYRHAFYDLNVGQAAAAALVISLFGLVGTFFYVRLQTQEGEQ</sequence>
<dbReference type="GO" id="GO:0055085">
    <property type="term" value="P:transmembrane transport"/>
    <property type="evidence" value="ECO:0007669"/>
    <property type="project" value="InterPro"/>
</dbReference>
<feature type="transmembrane region" description="Helical" evidence="7">
    <location>
        <begin position="77"/>
        <end position="100"/>
    </location>
</feature>
<dbReference type="Gene3D" id="1.10.3720.10">
    <property type="entry name" value="MetI-like"/>
    <property type="match status" value="1"/>
</dbReference>
<keyword evidence="6 7" id="KW-0472">Membrane</keyword>
<evidence type="ECO:0000256" key="1">
    <source>
        <dbReference type="ARBA" id="ARBA00004651"/>
    </source>
</evidence>
<evidence type="ECO:0000313" key="10">
    <source>
        <dbReference type="Proteomes" id="UP000248616"/>
    </source>
</evidence>
<dbReference type="CDD" id="cd06261">
    <property type="entry name" value="TM_PBP2"/>
    <property type="match status" value="1"/>
</dbReference>
<proteinExistence type="inferred from homology"/>
<comment type="subcellular location">
    <subcellularLocation>
        <location evidence="1 7">Cell membrane</location>
        <topology evidence="1 7">Multi-pass membrane protein</topology>
    </subcellularLocation>
</comment>
<keyword evidence="2 7" id="KW-0813">Transport</keyword>
<protein>
    <submittedName>
        <fullName evidence="9">Sugar-binding protein</fullName>
    </submittedName>
</protein>
<feature type="transmembrane region" description="Helical" evidence="7">
    <location>
        <begin position="20"/>
        <end position="43"/>
    </location>
</feature>
<gene>
    <name evidence="9" type="ORF">B5V02_21400</name>
</gene>
<dbReference type="InterPro" id="IPR051393">
    <property type="entry name" value="ABC_transporter_permease"/>
</dbReference>
<dbReference type="Pfam" id="PF00528">
    <property type="entry name" value="BPD_transp_1"/>
    <property type="match status" value="1"/>
</dbReference>
<keyword evidence="10" id="KW-1185">Reference proteome</keyword>
<dbReference type="EMBL" id="MZXV01000048">
    <property type="protein sequence ID" value="PZV36582.1"/>
    <property type="molecule type" value="Genomic_DNA"/>
</dbReference>
<dbReference type="PANTHER" id="PTHR30193:SF37">
    <property type="entry name" value="INNER MEMBRANE ABC TRANSPORTER PERMEASE PROTEIN YCJO"/>
    <property type="match status" value="1"/>
</dbReference>
<evidence type="ECO:0000256" key="7">
    <source>
        <dbReference type="RuleBase" id="RU363032"/>
    </source>
</evidence>
<accession>A0A2W7C0L1</accession>
<dbReference type="PANTHER" id="PTHR30193">
    <property type="entry name" value="ABC TRANSPORTER PERMEASE PROTEIN"/>
    <property type="match status" value="1"/>
</dbReference>
<keyword evidence="5 7" id="KW-1133">Transmembrane helix</keyword>